<dbReference type="Proteomes" id="UP001165341">
    <property type="component" value="Unassembled WGS sequence"/>
</dbReference>
<proteinExistence type="predicted"/>
<dbReference type="RefSeq" id="WP_243013093.1">
    <property type="nucleotide sequence ID" value="NZ_JALGAR010000006.1"/>
</dbReference>
<comment type="caution">
    <text evidence="1">The sequence shown here is derived from an EMBL/GenBank/DDBJ whole genome shotgun (WGS) entry which is preliminary data.</text>
</comment>
<name>A0AA41UGV8_9MICO</name>
<dbReference type="EMBL" id="JALGAR010000006">
    <property type="protein sequence ID" value="MCI4659602.1"/>
    <property type="molecule type" value="Genomic_DNA"/>
</dbReference>
<evidence type="ECO:0000313" key="2">
    <source>
        <dbReference type="Proteomes" id="UP001165341"/>
    </source>
</evidence>
<evidence type="ECO:0000313" key="1">
    <source>
        <dbReference type="EMBL" id="MCI4659602.1"/>
    </source>
</evidence>
<organism evidence="1 2">
    <name type="scientific">Cryobacterium zhongshanensis</name>
    <dbReference type="NCBI Taxonomy" id="2928153"/>
    <lineage>
        <taxon>Bacteria</taxon>
        <taxon>Bacillati</taxon>
        <taxon>Actinomycetota</taxon>
        <taxon>Actinomycetes</taxon>
        <taxon>Micrococcales</taxon>
        <taxon>Microbacteriaceae</taxon>
        <taxon>Cryobacterium</taxon>
    </lineage>
</organism>
<accession>A0AA41UGV8</accession>
<gene>
    <name evidence="1" type="ORF">MQH31_17500</name>
</gene>
<keyword evidence="2" id="KW-1185">Reference proteome</keyword>
<reference evidence="1" key="1">
    <citation type="submission" date="2022-03" db="EMBL/GenBank/DDBJ databases">
        <title>Cryobacterium sp. nov. strain ZS14-85, isolated from Antarctic soil.</title>
        <authorList>
            <person name="Li J."/>
            <person name="Niu G."/>
        </authorList>
    </citation>
    <scope>NUCLEOTIDE SEQUENCE</scope>
    <source>
        <strain evidence="1">ZS14-85</strain>
    </source>
</reference>
<sequence length="245" mass="26943">MTIPSTTLAGRSATDEAAMTQKAADLSAAEAAIHDAVDEYRRVLLEGPVLDSSEIIYRKSKSFIDSSTFVIDVVNTMGPYAHDGVLANAANAELPTLEVTLLSFSPHWEDRIRAAALRASLRDEVTMPDGFPCIFEPADSPKKADVLNPQPFVWVASPDERMLHELLPLYRELWGAYENQWPHSPHRTFEVGLLDGVATHGVCRPGTTPAQVIGQTMLTHPDMQRTAPAHLRAMHPLEGRRAATR</sequence>
<protein>
    <submittedName>
        <fullName evidence="1">Uncharacterized protein</fullName>
    </submittedName>
</protein>
<dbReference type="AlphaFoldDB" id="A0AA41UGV8"/>